<reference evidence="2 3" key="1">
    <citation type="journal article" date="2014" name="Int. J. Syst. Evol. Microbiol.">
        <title>Ramlibacter solisilvae sp. nov., isolated from forest soil, and emended description of the genus Ramlibacter.</title>
        <authorList>
            <person name="Lee H.J."/>
            <person name="Lee S.H."/>
            <person name="Lee S.S."/>
            <person name="Lee J.S."/>
            <person name="Kim Y."/>
            <person name="Kim S.C."/>
            <person name="Jeon C.O."/>
        </authorList>
    </citation>
    <scope>NUCLEOTIDE SEQUENCE [LARGE SCALE GENOMIC DNA]</scope>
    <source>
        <strain evidence="2 3">5-10</strain>
    </source>
</reference>
<evidence type="ECO:0000313" key="2">
    <source>
        <dbReference type="EMBL" id="AMO22023.1"/>
    </source>
</evidence>
<dbReference type="Proteomes" id="UP000070433">
    <property type="component" value="Chromosome"/>
</dbReference>
<protein>
    <submittedName>
        <fullName evidence="2">Uncharacterized protein</fullName>
    </submittedName>
</protein>
<proteinExistence type="predicted"/>
<accession>A0A127JQ46</accession>
<evidence type="ECO:0000313" key="3">
    <source>
        <dbReference type="Proteomes" id="UP000070433"/>
    </source>
</evidence>
<organism evidence="2 3">
    <name type="scientific">Ramlibacter tataouinensis</name>
    <dbReference type="NCBI Taxonomy" id="94132"/>
    <lineage>
        <taxon>Bacteria</taxon>
        <taxon>Pseudomonadati</taxon>
        <taxon>Pseudomonadota</taxon>
        <taxon>Betaproteobacteria</taxon>
        <taxon>Burkholderiales</taxon>
        <taxon>Comamonadaceae</taxon>
        <taxon>Ramlibacter</taxon>
    </lineage>
</organism>
<dbReference type="RefSeq" id="WP_061496035.1">
    <property type="nucleotide sequence ID" value="NZ_CP010951.1"/>
</dbReference>
<dbReference type="AlphaFoldDB" id="A0A127JQ46"/>
<name>A0A127JQ46_9BURK</name>
<gene>
    <name evidence="2" type="ORF">UC35_02970</name>
</gene>
<feature type="region of interest" description="Disordered" evidence="1">
    <location>
        <begin position="1"/>
        <end position="21"/>
    </location>
</feature>
<dbReference type="EMBL" id="CP010951">
    <property type="protein sequence ID" value="AMO22023.1"/>
    <property type="molecule type" value="Genomic_DNA"/>
</dbReference>
<sequence length="61" mass="7008">MFVPAPRNHHHGETSVAAPRNPYATFEGDEEYALGWECAHPSLQIDSWREETATEVKEFTY</sequence>
<keyword evidence="3" id="KW-1185">Reference proteome</keyword>
<evidence type="ECO:0000256" key="1">
    <source>
        <dbReference type="SAM" id="MobiDB-lite"/>
    </source>
</evidence>